<gene>
    <name evidence="1" type="ORF">Pfra01_002423400</name>
</gene>
<organism evidence="1 2">
    <name type="scientific">Phytophthora fragariaefolia</name>
    <dbReference type="NCBI Taxonomy" id="1490495"/>
    <lineage>
        <taxon>Eukaryota</taxon>
        <taxon>Sar</taxon>
        <taxon>Stramenopiles</taxon>
        <taxon>Oomycota</taxon>
        <taxon>Peronosporomycetes</taxon>
        <taxon>Peronosporales</taxon>
        <taxon>Peronosporaceae</taxon>
        <taxon>Phytophthora</taxon>
    </lineage>
</organism>
<keyword evidence="2" id="KW-1185">Reference proteome</keyword>
<evidence type="ECO:0000313" key="1">
    <source>
        <dbReference type="EMBL" id="GMF56931.1"/>
    </source>
</evidence>
<reference evidence="1" key="1">
    <citation type="submission" date="2023-04" db="EMBL/GenBank/DDBJ databases">
        <title>Phytophthora fragariaefolia NBRC 109709.</title>
        <authorList>
            <person name="Ichikawa N."/>
            <person name="Sato H."/>
            <person name="Tonouchi N."/>
        </authorList>
    </citation>
    <scope>NUCLEOTIDE SEQUENCE</scope>
    <source>
        <strain evidence="1">NBRC 109709</strain>
    </source>
</reference>
<sequence>MHICNSETPILDALEIASSKPVANILFTIVACVMPYNIAIDIHDTTPLPDPIDEVMAQRLVDEKERAAAAADSGDESDNGVLRTLSIEMAPKLRYAKQEKGIREE</sequence>
<evidence type="ECO:0000313" key="2">
    <source>
        <dbReference type="Proteomes" id="UP001165121"/>
    </source>
</evidence>
<dbReference type="AlphaFoldDB" id="A0A9W6YAI9"/>
<name>A0A9W6YAI9_9STRA</name>
<dbReference type="Proteomes" id="UP001165121">
    <property type="component" value="Unassembled WGS sequence"/>
</dbReference>
<dbReference type="EMBL" id="BSXT01004146">
    <property type="protein sequence ID" value="GMF56931.1"/>
    <property type="molecule type" value="Genomic_DNA"/>
</dbReference>
<accession>A0A9W6YAI9</accession>
<protein>
    <submittedName>
        <fullName evidence="1">Unnamed protein product</fullName>
    </submittedName>
</protein>
<proteinExistence type="predicted"/>
<comment type="caution">
    <text evidence="1">The sequence shown here is derived from an EMBL/GenBank/DDBJ whole genome shotgun (WGS) entry which is preliminary data.</text>
</comment>